<dbReference type="InterPro" id="IPR038765">
    <property type="entry name" value="Papain-like_cys_pep_sf"/>
</dbReference>
<dbReference type="PANTHER" id="PTHR42736">
    <property type="entry name" value="PROTEIN-GLUTAMINE GAMMA-GLUTAMYLTRANSFERASE"/>
    <property type="match status" value="1"/>
</dbReference>
<evidence type="ECO:0000256" key="1">
    <source>
        <dbReference type="SAM" id="MobiDB-lite"/>
    </source>
</evidence>
<feature type="transmembrane region" description="Helical" evidence="2">
    <location>
        <begin position="118"/>
        <end position="136"/>
    </location>
</feature>
<dbReference type="SMART" id="SM00460">
    <property type="entry name" value="TGc"/>
    <property type="match status" value="1"/>
</dbReference>
<name>A0A173Z6M6_9FIRM</name>
<feature type="compositionally biased region" description="Basic and acidic residues" evidence="1">
    <location>
        <begin position="209"/>
        <end position="237"/>
    </location>
</feature>
<accession>A0A173Z6M6</accession>
<feature type="transmembrane region" description="Helical" evidence="2">
    <location>
        <begin position="37"/>
        <end position="57"/>
    </location>
</feature>
<evidence type="ECO:0000313" key="5">
    <source>
        <dbReference type="Proteomes" id="UP000095787"/>
    </source>
</evidence>
<feature type="transmembrane region" description="Helical" evidence="2">
    <location>
        <begin position="479"/>
        <end position="503"/>
    </location>
</feature>
<dbReference type="PANTHER" id="PTHR42736:SF1">
    <property type="entry name" value="PROTEIN-GLUTAMINE GAMMA-GLUTAMYLTRANSFERASE"/>
    <property type="match status" value="1"/>
</dbReference>
<keyword evidence="2" id="KW-1133">Transmembrane helix</keyword>
<dbReference type="SUPFAM" id="SSF54001">
    <property type="entry name" value="Cysteine proteinases"/>
    <property type="match status" value="1"/>
</dbReference>
<protein>
    <submittedName>
        <fullName evidence="4">Transglutaminase-like superfamily</fullName>
    </submittedName>
</protein>
<keyword evidence="2" id="KW-0472">Membrane</keyword>
<dbReference type="Proteomes" id="UP000095787">
    <property type="component" value="Unassembled WGS sequence"/>
</dbReference>
<dbReference type="AlphaFoldDB" id="A0A173Z6M6"/>
<feature type="transmembrane region" description="Helical" evidence="2">
    <location>
        <begin position="69"/>
        <end position="88"/>
    </location>
</feature>
<dbReference type="InterPro" id="IPR052901">
    <property type="entry name" value="Bact_TGase-like"/>
</dbReference>
<organism evidence="4 5">
    <name type="scientific">[Ruminococcus] torques</name>
    <dbReference type="NCBI Taxonomy" id="33039"/>
    <lineage>
        <taxon>Bacteria</taxon>
        <taxon>Bacillati</taxon>
        <taxon>Bacillota</taxon>
        <taxon>Clostridia</taxon>
        <taxon>Lachnospirales</taxon>
        <taxon>Lachnospiraceae</taxon>
        <taxon>Mediterraneibacter</taxon>
    </lineage>
</organism>
<feature type="region of interest" description="Disordered" evidence="1">
    <location>
        <begin position="206"/>
        <end position="256"/>
    </location>
</feature>
<dbReference type="InterPro" id="IPR002931">
    <property type="entry name" value="Transglutaminase-like"/>
</dbReference>
<feature type="transmembrane region" description="Helical" evidence="2">
    <location>
        <begin position="95"/>
        <end position="112"/>
    </location>
</feature>
<feature type="transmembrane region" description="Helical" evidence="2">
    <location>
        <begin position="148"/>
        <end position="166"/>
    </location>
</feature>
<evidence type="ECO:0000259" key="3">
    <source>
        <dbReference type="SMART" id="SM00460"/>
    </source>
</evidence>
<dbReference type="Gene3D" id="3.10.620.30">
    <property type="match status" value="1"/>
</dbReference>
<keyword evidence="2" id="KW-0812">Transmembrane</keyword>
<evidence type="ECO:0000313" key="4">
    <source>
        <dbReference type="EMBL" id="CUN71517.1"/>
    </source>
</evidence>
<reference evidence="4 5" key="1">
    <citation type="submission" date="2015-09" db="EMBL/GenBank/DDBJ databases">
        <authorList>
            <consortium name="Pathogen Informatics"/>
        </authorList>
    </citation>
    <scope>NUCLEOTIDE SEQUENCE [LARGE SCALE GENOMIC DNA]</scope>
    <source>
        <strain evidence="4 5">2789STDY5834841</strain>
    </source>
</reference>
<proteinExistence type="predicted"/>
<gene>
    <name evidence="4" type="ORF">ERS852456_00629</name>
</gene>
<sequence>MDRGRLKKMGKKSCFFVYKSGDADVEKKNPEINFVKALSAVCAVLLWRNAFLSVFDLEALANQIGRKEIIFAEIAVSFAVFILLIAAFKVRRLRVIAYLVIFAPFISAACARKFPPPWASWMLVFAAVLYGTCCAMEGCKAKQVFRSLVLISAVFGIAAGISVFAGKQIDQIRVDENGFYQETRQKIRENVIGKAEELAEKIKNKKDGKKLDEEKTDAESKHDREDIEEKNPFRPENDPTQQNGKNDNMTSGGKMDDLKAISSFKPSSEVSTCVVLEKKKTYLYDRWGTTYEDSAWTNEKLEEVVYSSKYYFEEEKEELFLQYPSELTRMQKMCEGWDKSSFSAVKNQIDEALSNIVYDTNPGKTPAKWDFAEYFLFENKKGFCVHFATTAALLYRMCGYQSIYVEGLVVPASAFKEKENGTYEAQVDGTMGHAWCEVYDEKTGEWITMEHTPASSRNEMQGADAAKQKKENSFKSNQVFRLIVCVVFVAGAAFGGVFIQAVVRGKRHRRKIGTTRGGIGILTMYDDVVKVARLTEKPKKQIFGNRHSDTDDYSEVWLKHLKKQYPQISEEEWNSFYEEVRRILFYYPTKDRRIWKESYKLYRKFYAEAKRRMNPGMRLLLKYIYCIETPFCEKGASFMKKKKKRRK</sequence>
<dbReference type="EMBL" id="CYZO01000006">
    <property type="protein sequence ID" value="CUN71517.1"/>
    <property type="molecule type" value="Genomic_DNA"/>
</dbReference>
<feature type="domain" description="Transglutaminase-like" evidence="3">
    <location>
        <begin position="376"/>
        <end position="453"/>
    </location>
</feature>
<dbReference type="Pfam" id="PF01841">
    <property type="entry name" value="Transglut_core"/>
    <property type="match status" value="1"/>
</dbReference>
<feature type="compositionally biased region" description="Polar residues" evidence="1">
    <location>
        <begin position="238"/>
        <end position="251"/>
    </location>
</feature>
<evidence type="ECO:0000256" key="2">
    <source>
        <dbReference type="SAM" id="Phobius"/>
    </source>
</evidence>